<dbReference type="EMBL" id="CM010721">
    <property type="protein sequence ID" value="RZC72267.1"/>
    <property type="molecule type" value="Genomic_DNA"/>
</dbReference>
<reference evidence="1 2" key="1">
    <citation type="journal article" date="2018" name="Science">
        <title>The opium poppy genome and morphinan production.</title>
        <authorList>
            <person name="Guo L."/>
            <person name="Winzer T."/>
            <person name="Yang X."/>
            <person name="Li Y."/>
            <person name="Ning Z."/>
            <person name="He Z."/>
            <person name="Teodor R."/>
            <person name="Lu Y."/>
            <person name="Bowser T.A."/>
            <person name="Graham I.A."/>
            <person name="Ye K."/>
        </authorList>
    </citation>
    <scope>NUCLEOTIDE SEQUENCE [LARGE SCALE GENOMIC DNA]</scope>
    <source>
        <strain evidence="2">cv. HN1</strain>
        <tissue evidence="1">Leaves</tissue>
    </source>
</reference>
<protein>
    <submittedName>
        <fullName evidence="1">Uncharacterized protein</fullName>
    </submittedName>
</protein>
<dbReference type="Proteomes" id="UP000316621">
    <property type="component" value="Chromosome 7"/>
</dbReference>
<organism evidence="1 2">
    <name type="scientific">Papaver somniferum</name>
    <name type="common">Opium poppy</name>
    <dbReference type="NCBI Taxonomy" id="3469"/>
    <lineage>
        <taxon>Eukaryota</taxon>
        <taxon>Viridiplantae</taxon>
        <taxon>Streptophyta</taxon>
        <taxon>Embryophyta</taxon>
        <taxon>Tracheophyta</taxon>
        <taxon>Spermatophyta</taxon>
        <taxon>Magnoliopsida</taxon>
        <taxon>Ranunculales</taxon>
        <taxon>Papaveraceae</taxon>
        <taxon>Papaveroideae</taxon>
        <taxon>Papaver</taxon>
    </lineage>
</organism>
<dbReference type="AlphaFoldDB" id="A0A4Y7KHE2"/>
<evidence type="ECO:0000313" key="1">
    <source>
        <dbReference type="EMBL" id="RZC72267.1"/>
    </source>
</evidence>
<name>A0A4Y7KHE2_PAPSO</name>
<gene>
    <name evidence="1" type="ORF">C5167_035515</name>
</gene>
<proteinExistence type="predicted"/>
<evidence type="ECO:0000313" key="2">
    <source>
        <dbReference type="Proteomes" id="UP000316621"/>
    </source>
</evidence>
<keyword evidence="2" id="KW-1185">Reference proteome</keyword>
<dbReference type="Gramene" id="RZC72267">
    <property type="protein sequence ID" value="RZC72267"/>
    <property type="gene ID" value="C5167_035515"/>
</dbReference>
<sequence>MRTPAEFAVVTICGHKVLTTRTLFRCITHSRNPDPGPCGRNSKREQVELKFDHINGNGCSYGPPYECQLASLLGKDLNCLGLEQWT</sequence>
<accession>A0A4Y7KHE2</accession>